<reference evidence="1" key="1">
    <citation type="submission" date="2020-05" db="EMBL/GenBank/DDBJ databases">
        <title>Large-scale comparative analyses of tick genomes elucidate their genetic diversity and vector capacities.</title>
        <authorList>
            <person name="Jia N."/>
            <person name="Wang J."/>
            <person name="Shi W."/>
            <person name="Du L."/>
            <person name="Sun Y."/>
            <person name="Zhan W."/>
            <person name="Jiang J."/>
            <person name="Wang Q."/>
            <person name="Zhang B."/>
            <person name="Ji P."/>
            <person name="Sakyi L.B."/>
            <person name="Cui X."/>
            <person name="Yuan T."/>
            <person name="Jiang B."/>
            <person name="Yang W."/>
            <person name="Lam T.T.-Y."/>
            <person name="Chang Q."/>
            <person name="Ding S."/>
            <person name="Wang X."/>
            <person name="Zhu J."/>
            <person name="Ruan X."/>
            <person name="Zhao L."/>
            <person name="Wei J."/>
            <person name="Que T."/>
            <person name="Du C."/>
            <person name="Cheng J."/>
            <person name="Dai P."/>
            <person name="Han X."/>
            <person name="Huang E."/>
            <person name="Gao Y."/>
            <person name="Liu J."/>
            <person name="Shao H."/>
            <person name="Ye R."/>
            <person name="Li L."/>
            <person name="Wei W."/>
            <person name="Wang X."/>
            <person name="Wang C."/>
            <person name="Yang T."/>
            <person name="Huo Q."/>
            <person name="Li W."/>
            <person name="Guo W."/>
            <person name="Chen H."/>
            <person name="Zhou L."/>
            <person name="Ni X."/>
            <person name="Tian J."/>
            <person name="Zhou Y."/>
            <person name="Sheng Y."/>
            <person name="Liu T."/>
            <person name="Pan Y."/>
            <person name="Xia L."/>
            <person name="Li J."/>
            <person name="Zhao F."/>
            <person name="Cao W."/>
        </authorList>
    </citation>
    <scope>NUCLEOTIDE SEQUENCE</scope>
    <source>
        <strain evidence="1">Dsil-2018</strain>
    </source>
</reference>
<dbReference type="EMBL" id="CM023471">
    <property type="protein sequence ID" value="KAH7965263.1"/>
    <property type="molecule type" value="Genomic_DNA"/>
</dbReference>
<keyword evidence="2" id="KW-1185">Reference proteome</keyword>
<gene>
    <name evidence="1" type="ORF">HPB49_005463</name>
</gene>
<name>A0ACB8DB84_DERSI</name>
<accession>A0ACB8DB84</accession>
<dbReference type="Proteomes" id="UP000821865">
    <property type="component" value="Chromosome 2"/>
</dbReference>
<protein>
    <submittedName>
        <fullName evidence="1">Uncharacterized protein</fullName>
    </submittedName>
</protein>
<comment type="caution">
    <text evidence="1">The sequence shown here is derived from an EMBL/GenBank/DDBJ whole genome shotgun (WGS) entry which is preliminary data.</text>
</comment>
<sequence length="184" mass="20599">MCRDGIARVIIHVRLSLSTGRAAAPSSVLPEWPAAVEWAPPQHRTAQPEGRVFSSLLRVFEAAEWDKVFVKMARVVVNYFTDMAFKVLFGSTGSRRSSDGTLKLLRQRRDMAQYVLERQQQVSQLPPECQRRIACRVGQHLGSVHSLRSLAPMLRTVDRSLVEAALHGVSHSDCDMAYPDCQLA</sequence>
<evidence type="ECO:0000313" key="1">
    <source>
        <dbReference type="EMBL" id="KAH7965263.1"/>
    </source>
</evidence>
<organism evidence="1 2">
    <name type="scientific">Dermacentor silvarum</name>
    <name type="common">Tick</name>
    <dbReference type="NCBI Taxonomy" id="543639"/>
    <lineage>
        <taxon>Eukaryota</taxon>
        <taxon>Metazoa</taxon>
        <taxon>Ecdysozoa</taxon>
        <taxon>Arthropoda</taxon>
        <taxon>Chelicerata</taxon>
        <taxon>Arachnida</taxon>
        <taxon>Acari</taxon>
        <taxon>Parasitiformes</taxon>
        <taxon>Ixodida</taxon>
        <taxon>Ixodoidea</taxon>
        <taxon>Ixodidae</taxon>
        <taxon>Rhipicephalinae</taxon>
        <taxon>Dermacentor</taxon>
    </lineage>
</organism>
<evidence type="ECO:0000313" key="2">
    <source>
        <dbReference type="Proteomes" id="UP000821865"/>
    </source>
</evidence>
<proteinExistence type="predicted"/>